<reference evidence="3" key="1">
    <citation type="journal article" date="2007" name="Plant Cell">
        <title>Dothideomycete-plant interactions illuminated by genome sequencing and EST analysis of the wheat pathogen Stagonospora nodorum.</title>
        <authorList>
            <person name="Hane J.K."/>
            <person name="Lowe R.G."/>
            <person name="Solomon P.S."/>
            <person name="Tan K.C."/>
            <person name="Schoch C.L."/>
            <person name="Spatafora J.W."/>
            <person name="Crous P.W."/>
            <person name="Kodira C."/>
            <person name="Birren B.W."/>
            <person name="Galagan J.E."/>
            <person name="Torriani S.F."/>
            <person name="McDonald B.A."/>
            <person name="Oliver R.P."/>
        </authorList>
    </citation>
    <scope>NUCLEOTIDE SEQUENCE [LARGE SCALE GENOMIC DNA]</scope>
    <source>
        <strain evidence="3">SN15 / ATCC MYA-4574 / FGSC 10173</strain>
    </source>
</reference>
<evidence type="ECO:0000313" key="3">
    <source>
        <dbReference type="Proteomes" id="UP000001055"/>
    </source>
</evidence>
<feature type="region of interest" description="Disordered" evidence="1">
    <location>
        <begin position="1"/>
        <end position="55"/>
    </location>
</feature>
<dbReference type="InParanoid" id="Q0UWT3"/>
<name>Q0UWT3_PHANO</name>
<dbReference type="RefSeq" id="XP_001794327.1">
    <property type="nucleotide sequence ID" value="XM_001794275.1"/>
</dbReference>
<sequence length="55" mass="5953">MSLCKALSHDTGADDLVPHSTPITEATPLRPHHAHQTTASTRRSPAVERPVQSLE</sequence>
<protein>
    <submittedName>
        <fullName evidence="2">Uncharacterized protein</fullName>
    </submittedName>
</protein>
<dbReference type="Proteomes" id="UP000001055">
    <property type="component" value="Unassembled WGS sequence"/>
</dbReference>
<evidence type="ECO:0000256" key="1">
    <source>
        <dbReference type="SAM" id="MobiDB-lite"/>
    </source>
</evidence>
<dbReference type="HOGENOM" id="CLU_3033143_0_0_1"/>
<dbReference type="GeneID" id="5971190"/>
<organism evidence="2 3">
    <name type="scientific">Phaeosphaeria nodorum (strain SN15 / ATCC MYA-4574 / FGSC 10173)</name>
    <name type="common">Glume blotch fungus</name>
    <name type="synonym">Parastagonospora nodorum</name>
    <dbReference type="NCBI Taxonomy" id="321614"/>
    <lineage>
        <taxon>Eukaryota</taxon>
        <taxon>Fungi</taxon>
        <taxon>Dikarya</taxon>
        <taxon>Ascomycota</taxon>
        <taxon>Pezizomycotina</taxon>
        <taxon>Dothideomycetes</taxon>
        <taxon>Pleosporomycetidae</taxon>
        <taxon>Pleosporales</taxon>
        <taxon>Pleosporineae</taxon>
        <taxon>Phaeosphaeriaceae</taxon>
        <taxon>Parastagonospora</taxon>
    </lineage>
</organism>
<accession>Q0UWT3</accession>
<gene>
    <name evidence="2" type="ORF">SNOG_03781</name>
</gene>
<dbReference type="AlphaFoldDB" id="Q0UWT3"/>
<dbReference type="EMBL" id="CH445329">
    <property type="protein sequence ID" value="EAT88986.1"/>
    <property type="molecule type" value="Genomic_DNA"/>
</dbReference>
<dbReference type="KEGG" id="pno:SNOG_03781"/>
<proteinExistence type="predicted"/>
<evidence type="ECO:0000313" key="2">
    <source>
        <dbReference type="EMBL" id="EAT88986.1"/>
    </source>
</evidence>